<dbReference type="GO" id="GO:0005774">
    <property type="term" value="C:vacuolar membrane"/>
    <property type="evidence" value="ECO:0007669"/>
    <property type="project" value="TreeGrafter"/>
</dbReference>
<evidence type="ECO:0000256" key="1">
    <source>
        <dbReference type="ARBA" id="ARBA00004170"/>
    </source>
</evidence>
<proteinExistence type="inferred from homology"/>
<evidence type="ECO:0000256" key="3">
    <source>
        <dbReference type="ARBA" id="ARBA00022448"/>
    </source>
</evidence>
<keyword evidence="5 7" id="KW-0653">Protein transport</keyword>
<keyword evidence="6 7" id="KW-0472">Membrane</keyword>
<keyword evidence="3 7" id="KW-0813">Transport</keyword>
<reference evidence="8" key="1">
    <citation type="submission" date="2016-01" db="EMBL/GenBank/DDBJ databases">
        <title>Reference transcriptome for the parasite Schistocephalus solidus: insights into the molecular evolution of parasitism.</title>
        <authorList>
            <person name="Hebert F.O."/>
            <person name="Grambauer S."/>
            <person name="Barber I."/>
            <person name="Landry C.R."/>
            <person name="Aubin-Horth N."/>
        </authorList>
    </citation>
    <scope>NUCLEOTIDE SEQUENCE</scope>
</reference>
<gene>
    <name evidence="8" type="primary">SNAB</name>
    <name evidence="8" type="ORF">TR165696</name>
</gene>
<dbReference type="EMBL" id="GEEE01020710">
    <property type="protein sequence ID" value="JAP42515.1"/>
    <property type="molecule type" value="Transcribed_RNA"/>
</dbReference>
<dbReference type="PANTHER" id="PTHR13768:SF8">
    <property type="entry name" value="ALPHA-SOLUBLE NSF ATTACHMENT PROTEIN"/>
    <property type="match status" value="1"/>
</dbReference>
<dbReference type="InterPro" id="IPR000744">
    <property type="entry name" value="NSF_attach"/>
</dbReference>
<dbReference type="PANTHER" id="PTHR13768">
    <property type="entry name" value="SOLUBLE NSF ATTACHMENT PROTEIN SNAP"/>
    <property type="match status" value="1"/>
</dbReference>
<dbReference type="GO" id="GO:0005483">
    <property type="term" value="F:soluble NSF attachment protein activity"/>
    <property type="evidence" value="ECO:0007669"/>
    <property type="project" value="UniProtKB-ARBA"/>
</dbReference>
<organism evidence="8">
    <name type="scientific">Schistocephalus solidus</name>
    <name type="common">Tapeworm</name>
    <dbReference type="NCBI Taxonomy" id="70667"/>
    <lineage>
        <taxon>Eukaryota</taxon>
        <taxon>Metazoa</taxon>
        <taxon>Spiralia</taxon>
        <taxon>Lophotrochozoa</taxon>
        <taxon>Platyhelminthes</taxon>
        <taxon>Cestoda</taxon>
        <taxon>Eucestoda</taxon>
        <taxon>Diphyllobothriidea</taxon>
        <taxon>Diphyllobothriidae</taxon>
        <taxon>Schistocephalus</taxon>
    </lineage>
</organism>
<dbReference type="PRINTS" id="PR00448">
    <property type="entry name" value="NSFATTACHMNT"/>
</dbReference>
<dbReference type="GO" id="GO:0006886">
    <property type="term" value="P:intracellular protein transport"/>
    <property type="evidence" value="ECO:0007669"/>
    <property type="project" value="UniProtKB-UniRule"/>
</dbReference>
<comment type="similarity">
    <text evidence="2 7">Belongs to the SNAP family.</text>
</comment>
<dbReference type="SUPFAM" id="SSF48452">
    <property type="entry name" value="TPR-like"/>
    <property type="match status" value="1"/>
</dbReference>
<protein>
    <submittedName>
        <fullName evidence="8">Beta-soluble NSF attachment protein</fullName>
    </submittedName>
</protein>
<dbReference type="CDD" id="cd15832">
    <property type="entry name" value="SNAP"/>
    <property type="match status" value="1"/>
</dbReference>
<dbReference type="GO" id="GO:0035494">
    <property type="term" value="P:SNARE complex disassembly"/>
    <property type="evidence" value="ECO:0007669"/>
    <property type="project" value="TreeGrafter"/>
</dbReference>
<accession>A0A0X3NSD9</accession>
<keyword evidence="4 7" id="KW-0931">ER-Golgi transport</keyword>
<evidence type="ECO:0000256" key="6">
    <source>
        <dbReference type="ARBA" id="ARBA00023136"/>
    </source>
</evidence>
<dbReference type="InterPro" id="IPR011990">
    <property type="entry name" value="TPR-like_helical_dom_sf"/>
</dbReference>
<comment type="subcellular location">
    <subcellularLocation>
        <location evidence="1 7">Membrane</location>
        <topology evidence="1 7">Peripheral membrane protein</topology>
    </subcellularLocation>
</comment>
<evidence type="ECO:0000256" key="2">
    <source>
        <dbReference type="ARBA" id="ARBA00010050"/>
    </source>
</evidence>
<evidence type="ECO:0000313" key="8">
    <source>
        <dbReference type="EMBL" id="JAP42515.1"/>
    </source>
</evidence>
<name>A0A0X3NSD9_SCHSO</name>
<dbReference type="FunFam" id="1.25.40.10:FF:000049">
    <property type="entry name" value="Alpha-soluble NSF attachment protein-like"/>
    <property type="match status" value="1"/>
</dbReference>
<dbReference type="GO" id="GO:0031201">
    <property type="term" value="C:SNARE complex"/>
    <property type="evidence" value="ECO:0007669"/>
    <property type="project" value="TreeGrafter"/>
</dbReference>
<sequence>MDENERKAREFLEKAQKKSKGGFLSSIFSGRSDSVEEQVSLYERAANCFKMAHKWSEAGDAFCAAAKLSSSNKSAHDAANNYVNASVAYRKTDPKRAIDCLNKATEIYIESGRFSIAARHHMTRAEIYEQDLGDVEQACKQYEQAADYYKGEESNSSAMKCLLKVAHFAASAGNYDKAAKIFEEAGKSSMDNKLLRYGAKEHLTKAVICNFLIDTINGQKALQTYEEAYPLFADSRECTLLKKISEALNHESVEGFTAAVAEYDSITRLEPWTTEMLLKLKKTIADEEDIT</sequence>
<dbReference type="Pfam" id="PF14938">
    <property type="entry name" value="SNAP"/>
    <property type="match status" value="1"/>
</dbReference>
<evidence type="ECO:0000256" key="4">
    <source>
        <dbReference type="ARBA" id="ARBA00022892"/>
    </source>
</evidence>
<dbReference type="GO" id="GO:0019905">
    <property type="term" value="F:syntaxin binding"/>
    <property type="evidence" value="ECO:0007669"/>
    <property type="project" value="TreeGrafter"/>
</dbReference>
<evidence type="ECO:0000256" key="7">
    <source>
        <dbReference type="RuleBase" id="RU367013"/>
    </source>
</evidence>
<dbReference type="AlphaFoldDB" id="A0A0X3NSD9"/>
<dbReference type="Gene3D" id="1.25.40.10">
    <property type="entry name" value="Tetratricopeptide repeat domain"/>
    <property type="match status" value="1"/>
</dbReference>
<evidence type="ECO:0000256" key="5">
    <source>
        <dbReference type="ARBA" id="ARBA00022927"/>
    </source>
</evidence>
<comment type="function">
    <text evidence="7">Required for vesicular transport between the endoplasmic reticulum and the Golgi apparatus.</text>
</comment>